<accession>A0A165ZBG6</accession>
<reference evidence="2" key="1">
    <citation type="submission" date="2016-04" db="EMBL/GenBank/DDBJ databases">
        <authorList>
            <person name="Ray J."/>
            <person name="Price M."/>
            <person name="Deutschbauer A."/>
        </authorList>
    </citation>
    <scope>NUCLEOTIDE SEQUENCE [LARGE SCALE GENOMIC DNA]</scope>
    <source>
        <strain evidence="2">FW300-N2E2</strain>
    </source>
</reference>
<dbReference type="SUPFAM" id="SSF55961">
    <property type="entry name" value="Bet v1-like"/>
    <property type="match status" value="1"/>
</dbReference>
<evidence type="ECO:0000313" key="2">
    <source>
        <dbReference type="Proteomes" id="UP000076083"/>
    </source>
</evidence>
<organism evidence="1 2">
    <name type="scientific">Pseudomonas fluorescens</name>
    <dbReference type="NCBI Taxonomy" id="294"/>
    <lineage>
        <taxon>Bacteria</taxon>
        <taxon>Pseudomonadati</taxon>
        <taxon>Pseudomonadota</taxon>
        <taxon>Gammaproteobacteria</taxon>
        <taxon>Pseudomonadales</taxon>
        <taxon>Pseudomonadaceae</taxon>
        <taxon>Pseudomonas</taxon>
    </lineage>
</organism>
<dbReference type="Proteomes" id="UP000076083">
    <property type="component" value="Chromosome"/>
</dbReference>
<name>A0A165ZBG6_PSEFL</name>
<dbReference type="EMBL" id="CP015225">
    <property type="protein sequence ID" value="AMZ72223.1"/>
    <property type="molecule type" value="Genomic_DNA"/>
</dbReference>
<proteinExistence type="predicted"/>
<gene>
    <name evidence="1" type="ORF">TK06_14335</name>
</gene>
<evidence type="ECO:0000313" key="1">
    <source>
        <dbReference type="EMBL" id="AMZ72223.1"/>
    </source>
</evidence>
<sequence length="44" mass="4882">MNLAAAPYALFISRTIDAPRQKIFRPRSEPALLVQGWGPQGMPD</sequence>
<reference evidence="1 2" key="2">
    <citation type="journal article" date="2018" name="Nature">
        <title>Mutant phenotypes for thousands of bacterial genes of unknown function.</title>
        <authorList>
            <person name="Price M.N."/>
            <person name="Wetmore K.M."/>
            <person name="Waters R.J."/>
            <person name="Callaghan M."/>
            <person name="Ray J."/>
            <person name="Liu H."/>
            <person name="Kuehl J.V."/>
            <person name="Melnyk R.A."/>
            <person name="Lamson J.S."/>
            <person name="Suh Y."/>
            <person name="Carlson H.K."/>
            <person name="Esquivel Z."/>
            <person name="Sadeeshkumar H."/>
            <person name="Chakraborty R."/>
            <person name="Zane G.M."/>
            <person name="Rubin B.E."/>
            <person name="Wall J.D."/>
            <person name="Visel A."/>
            <person name="Bristow J."/>
            <person name="Blow M.J."/>
            <person name="Arkin A.P."/>
            <person name="Deutschbauer A.M."/>
        </authorList>
    </citation>
    <scope>NUCLEOTIDE SEQUENCE [LARGE SCALE GENOMIC DNA]</scope>
    <source>
        <strain evidence="1 2">FW300-N2E2</strain>
    </source>
</reference>
<dbReference type="AlphaFoldDB" id="A0A165ZBG6"/>
<protein>
    <submittedName>
        <fullName evidence="1">Activator of HSP90 ATPase</fullName>
    </submittedName>
</protein>